<protein>
    <submittedName>
        <fullName evidence="1">Uncharacterized protein</fullName>
    </submittedName>
</protein>
<comment type="caution">
    <text evidence="1">The sequence shown here is derived from an EMBL/GenBank/DDBJ whole genome shotgun (WGS) entry which is preliminary data.</text>
</comment>
<evidence type="ECO:0000313" key="1">
    <source>
        <dbReference type="EMBL" id="KAL0359920.1"/>
    </source>
</evidence>
<reference evidence="1" key="2">
    <citation type="journal article" date="2024" name="Plant">
        <title>Genomic evolution and insights into agronomic trait innovations of Sesamum species.</title>
        <authorList>
            <person name="Miao H."/>
            <person name="Wang L."/>
            <person name="Qu L."/>
            <person name="Liu H."/>
            <person name="Sun Y."/>
            <person name="Le M."/>
            <person name="Wang Q."/>
            <person name="Wei S."/>
            <person name="Zheng Y."/>
            <person name="Lin W."/>
            <person name="Duan Y."/>
            <person name="Cao H."/>
            <person name="Xiong S."/>
            <person name="Wang X."/>
            <person name="Wei L."/>
            <person name="Li C."/>
            <person name="Ma Q."/>
            <person name="Ju M."/>
            <person name="Zhao R."/>
            <person name="Li G."/>
            <person name="Mu C."/>
            <person name="Tian Q."/>
            <person name="Mei H."/>
            <person name="Zhang T."/>
            <person name="Gao T."/>
            <person name="Zhang H."/>
        </authorList>
    </citation>
    <scope>NUCLEOTIDE SEQUENCE</scope>
    <source>
        <strain evidence="1">G01</strain>
    </source>
</reference>
<reference evidence="1" key="1">
    <citation type="submission" date="2020-06" db="EMBL/GenBank/DDBJ databases">
        <authorList>
            <person name="Li T."/>
            <person name="Hu X."/>
            <person name="Zhang T."/>
            <person name="Song X."/>
            <person name="Zhang H."/>
            <person name="Dai N."/>
            <person name="Sheng W."/>
            <person name="Hou X."/>
            <person name="Wei L."/>
        </authorList>
    </citation>
    <scope>NUCLEOTIDE SEQUENCE</scope>
    <source>
        <strain evidence="1">G01</strain>
        <tissue evidence="1">Leaf</tissue>
    </source>
</reference>
<proteinExistence type="predicted"/>
<accession>A0AAW2PWK6</accession>
<dbReference type="EMBL" id="JACGWK010000004">
    <property type="protein sequence ID" value="KAL0359920.1"/>
    <property type="molecule type" value="Genomic_DNA"/>
</dbReference>
<name>A0AAW2PWK6_9LAMI</name>
<sequence>MGEAEEEAADWRSRGGKSRWLIAENWRRSPYTLRSSDLPVACSLVPGCLLREKAALFGACT</sequence>
<dbReference type="AlphaFoldDB" id="A0AAW2PWK6"/>
<organism evidence="1">
    <name type="scientific">Sesamum angustifolium</name>
    <dbReference type="NCBI Taxonomy" id="2727405"/>
    <lineage>
        <taxon>Eukaryota</taxon>
        <taxon>Viridiplantae</taxon>
        <taxon>Streptophyta</taxon>
        <taxon>Embryophyta</taxon>
        <taxon>Tracheophyta</taxon>
        <taxon>Spermatophyta</taxon>
        <taxon>Magnoliopsida</taxon>
        <taxon>eudicotyledons</taxon>
        <taxon>Gunneridae</taxon>
        <taxon>Pentapetalae</taxon>
        <taxon>asterids</taxon>
        <taxon>lamiids</taxon>
        <taxon>Lamiales</taxon>
        <taxon>Pedaliaceae</taxon>
        <taxon>Sesamum</taxon>
    </lineage>
</organism>
<gene>
    <name evidence="1" type="ORF">Sangu_0841400</name>
</gene>